<comment type="caution">
    <text evidence="1">The sequence shown here is derived from an EMBL/GenBank/DDBJ whole genome shotgun (WGS) entry which is preliminary data.</text>
</comment>
<accession>A0A4Z2FNJ5</accession>
<protein>
    <submittedName>
        <fullName evidence="1">Uncharacterized protein</fullName>
    </submittedName>
</protein>
<organism evidence="1 2">
    <name type="scientific">Liparis tanakae</name>
    <name type="common">Tanaka's snailfish</name>
    <dbReference type="NCBI Taxonomy" id="230148"/>
    <lineage>
        <taxon>Eukaryota</taxon>
        <taxon>Metazoa</taxon>
        <taxon>Chordata</taxon>
        <taxon>Craniata</taxon>
        <taxon>Vertebrata</taxon>
        <taxon>Euteleostomi</taxon>
        <taxon>Actinopterygii</taxon>
        <taxon>Neopterygii</taxon>
        <taxon>Teleostei</taxon>
        <taxon>Neoteleostei</taxon>
        <taxon>Acanthomorphata</taxon>
        <taxon>Eupercaria</taxon>
        <taxon>Perciformes</taxon>
        <taxon>Cottioidei</taxon>
        <taxon>Cottales</taxon>
        <taxon>Liparidae</taxon>
        <taxon>Liparis</taxon>
    </lineage>
</organism>
<dbReference type="AlphaFoldDB" id="A0A4Z2FNJ5"/>
<evidence type="ECO:0000313" key="2">
    <source>
        <dbReference type="Proteomes" id="UP000314294"/>
    </source>
</evidence>
<dbReference type="Proteomes" id="UP000314294">
    <property type="component" value="Unassembled WGS sequence"/>
</dbReference>
<name>A0A4Z2FNJ5_9TELE</name>
<reference evidence="1 2" key="1">
    <citation type="submission" date="2019-03" db="EMBL/GenBank/DDBJ databases">
        <title>First draft genome of Liparis tanakae, snailfish: a comprehensive survey of snailfish specific genes.</title>
        <authorList>
            <person name="Kim W."/>
            <person name="Song I."/>
            <person name="Jeong J.-H."/>
            <person name="Kim D."/>
            <person name="Kim S."/>
            <person name="Ryu S."/>
            <person name="Song J.Y."/>
            <person name="Lee S.K."/>
        </authorList>
    </citation>
    <scope>NUCLEOTIDE SEQUENCE [LARGE SCALE GENOMIC DNA]</scope>
    <source>
        <tissue evidence="1">Muscle</tissue>
    </source>
</reference>
<evidence type="ECO:0000313" key="1">
    <source>
        <dbReference type="EMBL" id="TNN42475.1"/>
    </source>
</evidence>
<keyword evidence="2" id="KW-1185">Reference proteome</keyword>
<gene>
    <name evidence="1" type="ORF">EYF80_047371</name>
</gene>
<proteinExistence type="predicted"/>
<dbReference type="EMBL" id="SRLO01001034">
    <property type="protein sequence ID" value="TNN42475.1"/>
    <property type="molecule type" value="Genomic_DNA"/>
</dbReference>
<sequence length="255" mass="28106">MPMDTARVLYKEKPGQGTRMLSPGLHSTLIARSMAWLQPLRGLGAAVEVGHRLPALQVTWTQRTCGSLKLNGFYSCSLYSPLGVNRSVGQSGGTTEVFRGETLDSPMEREIMGFSGLGVSCMPSTMALMGFSVLSAMTEGFTSHLCLRLFTLVTWRTAFPWTAFTPFTPTSVPLGVLPVPSSAPPALHRLMSDFLLKTAVIEARNMNTETLQRKDAVLVLLRTPRGEHTALLQEHLIIKERMEWHLPPSMFLKCS</sequence>